<reference evidence="3 4" key="1">
    <citation type="submission" date="2018-10" db="EMBL/GenBank/DDBJ databases">
        <title>Genome assembly for a Yunnan-Guizhou Plateau 3E fish, Anabarilius grahami (Regan), and its evolutionary and genetic applications.</title>
        <authorList>
            <person name="Jiang W."/>
        </authorList>
    </citation>
    <scope>NUCLEOTIDE SEQUENCE [LARGE SCALE GENOMIC DNA]</scope>
    <source>
        <strain evidence="3">AG-KIZ</strain>
        <tissue evidence="3">Muscle</tissue>
    </source>
</reference>
<dbReference type="SUPFAM" id="SSF50370">
    <property type="entry name" value="Ricin B-like lectins"/>
    <property type="match status" value="1"/>
</dbReference>
<evidence type="ECO:0000259" key="2">
    <source>
        <dbReference type="PROSITE" id="PS50090"/>
    </source>
</evidence>
<dbReference type="OrthoDB" id="5858677at2759"/>
<sequence length="657" mass="73131">MSLHQTGLTCKEIPAKNTAPEKTTWIIKNFKERGSTAVKKASGHPRVFSKGLDHLLMRSRAPPAQSCSISVAANSSSSFLIYNKDHNICVYAVSVNVVLTAPCDASFKAQHFQWISSSRIISLAFSLCLGAEKIENWVKIILEPCKELSPVQTWECKDETLFGLENKSLHLNYGNYDEPNVMLFNGTDAPVPSITVFRQMQDREHVIVMCSFGRRFIESSFQLSVKGEHNYTLKNPLCYSNEKCVFDVKVSSPVSFTCVHELNAVVNHRSETYTYSPSDFVADHHEEGVSSFYICFSSFIAVGLVIMTAAVIVTTIRSKAKDVPVPNITVYRQMEDREHDSVIVLCMFDRMRYSWQMQSFELSVESELNYTKENLKCTLDREMCVFLVMVSPPASFTCVHEIHSNGEVKNLSSHTYSYKQSVLGHHKEGVSSFYICFSSFIAVGLIIMTAAVIVTTIRSKAKGARQERFTAEETDVLVRAMKDREVVLYGDGRNPPKIASVKQAWEEIATIVSSAGIPRTSHQCRKRYNDIRRRGKSKLASINRARRVTGGGSASTQDLTPAEDIAASTLTAESVEGFGGFEIGTQSENASSPTPRKTLALRAVRTGHLRREQRNHQCPDPLHAVAALLDRRTTPSCSSSKPDFKCWSGSCLGCGKV</sequence>
<evidence type="ECO:0000313" key="3">
    <source>
        <dbReference type="EMBL" id="ROI64856.1"/>
    </source>
</evidence>
<dbReference type="CDD" id="cd00167">
    <property type="entry name" value="SANT"/>
    <property type="match status" value="1"/>
</dbReference>
<dbReference type="Proteomes" id="UP000281406">
    <property type="component" value="Unassembled WGS sequence"/>
</dbReference>
<keyword evidence="1" id="KW-1133">Transmembrane helix</keyword>
<dbReference type="Gene3D" id="1.10.10.60">
    <property type="entry name" value="Homeodomain-like"/>
    <property type="match status" value="1"/>
</dbReference>
<dbReference type="AlphaFoldDB" id="A0A3N0XP54"/>
<dbReference type="PANTHER" id="PTHR23098:SF23">
    <property type="entry name" value="MYB-RELATED TRANSCRIPTION FACTOR, PARTNER OF PROFILIN-LIKE ISOFORM X2-RELATED"/>
    <property type="match status" value="1"/>
</dbReference>
<dbReference type="PROSITE" id="PS50231">
    <property type="entry name" value="RICIN_B_LECTIN"/>
    <property type="match status" value="1"/>
</dbReference>
<feature type="domain" description="Myb-like" evidence="2">
    <location>
        <begin position="461"/>
        <end position="532"/>
    </location>
</feature>
<dbReference type="InterPro" id="IPR000772">
    <property type="entry name" value="Ricin_B_lectin"/>
</dbReference>
<protein>
    <submittedName>
        <fullName evidence="3">Macrophage mannose receptor 1</fullName>
    </submittedName>
</protein>
<organism evidence="3 4">
    <name type="scientific">Anabarilius grahami</name>
    <name type="common">Kanglang fish</name>
    <name type="synonym">Barilius grahami</name>
    <dbReference type="NCBI Taxonomy" id="495550"/>
    <lineage>
        <taxon>Eukaryota</taxon>
        <taxon>Metazoa</taxon>
        <taxon>Chordata</taxon>
        <taxon>Craniata</taxon>
        <taxon>Vertebrata</taxon>
        <taxon>Euteleostomi</taxon>
        <taxon>Actinopterygii</taxon>
        <taxon>Neopterygii</taxon>
        <taxon>Teleostei</taxon>
        <taxon>Ostariophysi</taxon>
        <taxon>Cypriniformes</taxon>
        <taxon>Xenocyprididae</taxon>
        <taxon>Xenocypridinae</taxon>
        <taxon>Xenocypridinae incertae sedis</taxon>
        <taxon>Anabarilius</taxon>
    </lineage>
</organism>
<proteinExistence type="predicted"/>
<dbReference type="InterPro" id="IPR035992">
    <property type="entry name" value="Ricin_B-like_lectins"/>
</dbReference>
<keyword evidence="4" id="KW-1185">Reference proteome</keyword>
<dbReference type="PROSITE" id="PS50090">
    <property type="entry name" value="MYB_LIKE"/>
    <property type="match status" value="1"/>
</dbReference>
<dbReference type="InterPro" id="IPR001005">
    <property type="entry name" value="SANT/Myb"/>
</dbReference>
<evidence type="ECO:0000256" key="1">
    <source>
        <dbReference type="SAM" id="Phobius"/>
    </source>
</evidence>
<dbReference type="PANTHER" id="PTHR23098">
    <property type="entry name" value="AGAP001331-PA-RELATED"/>
    <property type="match status" value="1"/>
</dbReference>
<feature type="transmembrane region" description="Helical" evidence="1">
    <location>
        <begin position="433"/>
        <end position="457"/>
    </location>
</feature>
<keyword evidence="3" id="KW-0675">Receptor</keyword>
<dbReference type="InterPro" id="IPR028002">
    <property type="entry name" value="Myb_DNA-bind_5"/>
</dbReference>
<dbReference type="GO" id="GO:0005634">
    <property type="term" value="C:nucleus"/>
    <property type="evidence" value="ECO:0007669"/>
    <property type="project" value="TreeGrafter"/>
</dbReference>
<dbReference type="CDD" id="cd23407">
    <property type="entry name" value="beta-trefoil_Ricin_MRC1"/>
    <property type="match status" value="1"/>
</dbReference>
<keyword evidence="1" id="KW-0812">Transmembrane</keyword>
<accession>A0A3N0XP54</accession>
<feature type="transmembrane region" description="Helical" evidence="1">
    <location>
        <begin position="291"/>
        <end position="313"/>
    </location>
</feature>
<keyword evidence="1" id="KW-0472">Membrane</keyword>
<dbReference type="Gene3D" id="2.80.10.50">
    <property type="match status" value="1"/>
</dbReference>
<comment type="caution">
    <text evidence="3">The sequence shown here is derived from an EMBL/GenBank/DDBJ whole genome shotgun (WGS) entry which is preliminary data.</text>
</comment>
<name>A0A3N0XP54_ANAGA</name>
<evidence type="ECO:0000313" key="4">
    <source>
        <dbReference type="Proteomes" id="UP000281406"/>
    </source>
</evidence>
<dbReference type="Pfam" id="PF24562">
    <property type="entry name" value="CysR_MRC2_N"/>
    <property type="match status" value="1"/>
</dbReference>
<gene>
    <name evidence="3" type="ORF">DPX16_3403</name>
</gene>
<dbReference type="Pfam" id="PF13873">
    <property type="entry name" value="Myb_DNA-bind_5"/>
    <property type="match status" value="1"/>
</dbReference>
<dbReference type="EMBL" id="RJVU01069905">
    <property type="protein sequence ID" value="ROI64856.1"/>
    <property type="molecule type" value="Genomic_DNA"/>
</dbReference>